<protein>
    <submittedName>
        <fullName evidence="1">Uncharacterized protein</fullName>
    </submittedName>
</protein>
<name>A0ABT9ISE9_9MICC</name>
<keyword evidence="2" id="KW-1185">Reference proteome</keyword>
<dbReference type="Proteomes" id="UP001232725">
    <property type="component" value="Unassembled WGS sequence"/>
</dbReference>
<accession>A0ABT9ISE9</accession>
<comment type="caution">
    <text evidence="1">The sequence shown here is derived from an EMBL/GenBank/DDBJ whole genome shotgun (WGS) entry which is preliminary data.</text>
</comment>
<dbReference type="RefSeq" id="WP_305997553.1">
    <property type="nucleotide sequence ID" value="NZ_JAVALS010000016.1"/>
</dbReference>
<sequence>MDDELAAQAQDSVQDPAVKAVLRTLKAVEEAPLHEHPAALDAVHDQLSALLDGPLVPGVQA</sequence>
<dbReference type="EMBL" id="JAVALS010000016">
    <property type="protein sequence ID" value="MDP5228508.1"/>
    <property type="molecule type" value="Genomic_DNA"/>
</dbReference>
<reference evidence="1 2" key="1">
    <citation type="submission" date="2023-08" db="EMBL/GenBank/DDBJ databases">
        <title>Arthrobacter horti sp. nov., isolated from forest soil.</title>
        <authorList>
            <person name="Park M."/>
        </authorList>
    </citation>
    <scope>NUCLEOTIDE SEQUENCE [LARGE SCALE GENOMIC DNA]</scope>
    <source>
        <strain evidence="1 2">YJM1</strain>
    </source>
</reference>
<proteinExistence type="predicted"/>
<evidence type="ECO:0000313" key="1">
    <source>
        <dbReference type="EMBL" id="MDP5228508.1"/>
    </source>
</evidence>
<gene>
    <name evidence="1" type="ORF">Q9R02_15205</name>
</gene>
<organism evidence="1 2">
    <name type="scientific">Arthrobacter horti</name>
    <dbReference type="NCBI Taxonomy" id="3068273"/>
    <lineage>
        <taxon>Bacteria</taxon>
        <taxon>Bacillati</taxon>
        <taxon>Actinomycetota</taxon>
        <taxon>Actinomycetes</taxon>
        <taxon>Micrococcales</taxon>
        <taxon>Micrococcaceae</taxon>
        <taxon>Arthrobacter</taxon>
    </lineage>
</organism>
<evidence type="ECO:0000313" key="2">
    <source>
        <dbReference type="Proteomes" id="UP001232725"/>
    </source>
</evidence>